<keyword evidence="1" id="KW-0378">Hydrolase</keyword>
<dbReference type="RefSeq" id="WP_378936012.1">
    <property type="nucleotide sequence ID" value="NZ_JBHLVO010000016.1"/>
</dbReference>
<dbReference type="NCBIfam" id="TIGR02841">
    <property type="entry name" value="spore_YyaC"/>
    <property type="match status" value="1"/>
</dbReference>
<evidence type="ECO:0000313" key="1">
    <source>
        <dbReference type="EMBL" id="MFC0273071.1"/>
    </source>
</evidence>
<comment type="caution">
    <text evidence="1">The sequence shown here is derived from an EMBL/GenBank/DDBJ whole genome shotgun (WGS) entry which is preliminary data.</text>
</comment>
<gene>
    <name evidence="1" type="primary">yyaC</name>
    <name evidence="1" type="ORF">ACFFIX_16725</name>
</gene>
<protein>
    <submittedName>
        <fullName evidence="1">Spore protease YyaC</fullName>
    </submittedName>
</protein>
<dbReference type="GO" id="GO:0006508">
    <property type="term" value="P:proteolysis"/>
    <property type="evidence" value="ECO:0007669"/>
    <property type="project" value="UniProtKB-KW"/>
</dbReference>
<reference evidence="1 2" key="1">
    <citation type="submission" date="2024-09" db="EMBL/GenBank/DDBJ databases">
        <authorList>
            <person name="Sun Q."/>
            <person name="Mori K."/>
        </authorList>
    </citation>
    <scope>NUCLEOTIDE SEQUENCE [LARGE SCALE GENOMIC DNA]</scope>
    <source>
        <strain evidence="1 2">CCM 7228</strain>
    </source>
</reference>
<accession>A0ABV6GHB2</accession>
<dbReference type="SUPFAM" id="SSF53163">
    <property type="entry name" value="HybD-like"/>
    <property type="match status" value="1"/>
</dbReference>
<organism evidence="1 2">
    <name type="scientific">Metabacillus herbersteinensis</name>
    <dbReference type="NCBI Taxonomy" id="283816"/>
    <lineage>
        <taxon>Bacteria</taxon>
        <taxon>Bacillati</taxon>
        <taxon>Bacillota</taxon>
        <taxon>Bacilli</taxon>
        <taxon>Bacillales</taxon>
        <taxon>Bacillaceae</taxon>
        <taxon>Metabacillus</taxon>
    </lineage>
</organism>
<dbReference type="EMBL" id="JBHLVO010000016">
    <property type="protein sequence ID" value="MFC0273071.1"/>
    <property type="molecule type" value="Genomic_DNA"/>
</dbReference>
<proteinExistence type="predicted"/>
<dbReference type="InterPro" id="IPR023430">
    <property type="entry name" value="Pept_HybD-like_dom_sf"/>
</dbReference>
<dbReference type="InterPro" id="IPR009665">
    <property type="entry name" value="YyaC"/>
</dbReference>
<dbReference type="Proteomes" id="UP001589854">
    <property type="component" value="Unassembled WGS sequence"/>
</dbReference>
<dbReference type="GO" id="GO:0008233">
    <property type="term" value="F:peptidase activity"/>
    <property type="evidence" value="ECO:0007669"/>
    <property type="project" value="UniProtKB-KW"/>
</dbReference>
<keyword evidence="1" id="KW-0645">Protease</keyword>
<sequence>MNLKSGIFQADKEQNRIHYESHDAVQHLSSSINQHLPRLLVRPIVIVCIGTDRSTGDCLGPLVGTNLKSQLSHFHIYGTLEEPVHAVNLEETLTLIQERYRYPFIIAVDACLGRMKSVGYLQVGHGPIKPGAGVNKVLPDVGDIHITGVVNVSGFMEFFVLQNTRLHLVMGMANSISQAIIEAEQTYLEKRRTLKEKWLIRVDALN</sequence>
<evidence type="ECO:0000313" key="2">
    <source>
        <dbReference type="Proteomes" id="UP001589854"/>
    </source>
</evidence>
<keyword evidence="2" id="KW-1185">Reference proteome</keyword>
<name>A0ABV6GHB2_9BACI</name>
<dbReference type="Pfam" id="PF06866">
    <property type="entry name" value="DUF1256"/>
    <property type="match status" value="1"/>
</dbReference>